<dbReference type="RefSeq" id="WP_168027361.1">
    <property type="nucleotide sequence ID" value="NZ_JAAVNE010000002.1"/>
</dbReference>
<organism evidence="1 2">
    <name type="scientific">Falsiroseomonas selenitidurans</name>
    <dbReference type="NCBI Taxonomy" id="2716335"/>
    <lineage>
        <taxon>Bacteria</taxon>
        <taxon>Pseudomonadati</taxon>
        <taxon>Pseudomonadota</taxon>
        <taxon>Alphaproteobacteria</taxon>
        <taxon>Acetobacterales</taxon>
        <taxon>Roseomonadaceae</taxon>
        <taxon>Falsiroseomonas</taxon>
    </lineage>
</organism>
<comment type="caution">
    <text evidence="1">The sequence shown here is derived from an EMBL/GenBank/DDBJ whole genome shotgun (WGS) entry which is preliminary data.</text>
</comment>
<dbReference type="NCBIfam" id="TIGR02019">
    <property type="entry name" value="BchJ"/>
    <property type="match status" value="1"/>
</dbReference>
<dbReference type="InterPro" id="IPR010249">
    <property type="entry name" value="BchJ"/>
</dbReference>
<dbReference type="EMBL" id="JAAVNE010000002">
    <property type="protein sequence ID" value="NKC29747.1"/>
    <property type="molecule type" value="Genomic_DNA"/>
</dbReference>
<evidence type="ECO:0000313" key="2">
    <source>
        <dbReference type="Proteomes" id="UP000787635"/>
    </source>
</evidence>
<name>A0ABX1DXV6_9PROT</name>
<sequence>MHATGRIGPNAVLQLRAAIRAADGDAVLARVFAGADLLRHLEQPPGSMVAETEVAALFQALRREMGEDLACRRAAASGAGTARYLLSNRIPRPMRALLPHLPAVLAAPILTAAIRQHGWTFLGSGRLDVLGRRPLGIRIRLAACLADVAPVASAFYRTTFEALYRALVDARIQARPSAAGPADCAFDLDW</sequence>
<keyword evidence="2" id="KW-1185">Reference proteome</keyword>
<evidence type="ECO:0000313" key="1">
    <source>
        <dbReference type="EMBL" id="NKC29747.1"/>
    </source>
</evidence>
<dbReference type="Proteomes" id="UP000787635">
    <property type="component" value="Unassembled WGS sequence"/>
</dbReference>
<proteinExistence type="predicted"/>
<reference evidence="1 2" key="1">
    <citation type="submission" date="2020-03" db="EMBL/GenBank/DDBJ databases">
        <title>Roseomonas selenitidurans sp. nov. isolated from urban soil.</title>
        <authorList>
            <person name="Liu H."/>
        </authorList>
    </citation>
    <scope>NUCLEOTIDE SEQUENCE [LARGE SCALE GENOMIC DNA]</scope>
    <source>
        <strain evidence="1 2">BU-1</strain>
    </source>
</reference>
<protein>
    <submittedName>
        <fullName evidence="1">Bacteriochlorophyll 4-vinyl reductase</fullName>
    </submittedName>
</protein>
<gene>
    <name evidence="1" type="primary">bchJ</name>
    <name evidence="1" type="ORF">HEQ75_02650</name>
</gene>
<accession>A0ABX1DXV6</accession>